<gene>
    <name evidence="2" type="ORF">DJ568_14865</name>
</gene>
<evidence type="ECO:0000313" key="3">
    <source>
        <dbReference type="Proteomes" id="UP000253209"/>
    </source>
</evidence>
<comment type="caution">
    <text evidence="2">The sequence shown here is derived from an EMBL/GenBank/DDBJ whole genome shotgun (WGS) entry which is preliminary data.</text>
</comment>
<name>A0A367GM92_9SPHI</name>
<feature type="domain" description="DUF6602" evidence="1">
    <location>
        <begin position="24"/>
        <end position="138"/>
    </location>
</feature>
<evidence type="ECO:0000313" key="2">
    <source>
        <dbReference type="EMBL" id="RCH54155.1"/>
    </source>
</evidence>
<dbReference type="OrthoDB" id="337432at2"/>
<protein>
    <recommendedName>
        <fullName evidence="1">DUF6602 domain-containing protein</fullName>
    </recommendedName>
</protein>
<organism evidence="2 3">
    <name type="scientific">Mucilaginibacter hurinus</name>
    <dbReference type="NCBI Taxonomy" id="2201324"/>
    <lineage>
        <taxon>Bacteria</taxon>
        <taxon>Pseudomonadati</taxon>
        <taxon>Bacteroidota</taxon>
        <taxon>Sphingobacteriia</taxon>
        <taxon>Sphingobacteriales</taxon>
        <taxon>Sphingobacteriaceae</taxon>
        <taxon>Mucilaginibacter</taxon>
    </lineage>
</organism>
<dbReference type="Proteomes" id="UP000253209">
    <property type="component" value="Unassembled WGS sequence"/>
</dbReference>
<dbReference type="EMBL" id="QGDC01000008">
    <property type="protein sequence ID" value="RCH54155.1"/>
    <property type="molecule type" value="Genomic_DNA"/>
</dbReference>
<evidence type="ECO:0000259" key="1">
    <source>
        <dbReference type="Pfam" id="PF20247"/>
    </source>
</evidence>
<reference evidence="2 3" key="1">
    <citation type="submission" date="2018-05" db="EMBL/GenBank/DDBJ databases">
        <title>Mucilaginibacter hurinus sp. nov., isolated from briquette warehouse soil.</title>
        <authorList>
            <person name="Choi L."/>
        </authorList>
    </citation>
    <scope>NUCLEOTIDE SEQUENCE [LARGE SCALE GENOMIC DNA]</scope>
    <source>
        <strain evidence="2 3">ZR32</strain>
    </source>
</reference>
<dbReference type="RefSeq" id="WP_114006080.1">
    <property type="nucleotide sequence ID" value="NZ_QGDC01000008.1"/>
</dbReference>
<dbReference type="CDD" id="cd21411">
    <property type="entry name" value="NucC"/>
    <property type="match status" value="1"/>
</dbReference>
<dbReference type="InterPro" id="IPR046537">
    <property type="entry name" value="DUF6602"/>
</dbReference>
<dbReference type="Pfam" id="PF20247">
    <property type="entry name" value="DUF6602"/>
    <property type="match status" value="1"/>
</dbReference>
<accession>A0A367GM92</accession>
<proteinExistence type="predicted"/>
<dbReference type="AlphaFoldDB" id="A0A367GM92"/>
<keyword evidence="3" id="KW-1185">Reference proteome</keyword>
<sequence>MANKVSLKSLFSALQNQMSAQLSTNREFILHPGSKGDSLEETWIDWLRKYLPNRYCVDKAIVIDSTGQLSDQIDLVIYDQQYTPFVLTQNGIHYIPAEGVYAVFEVKPDLNGSVSIPGDSSINYIEYAGRKIESVRRLKRTSTYIIDRGEKRNPRPLTKIIGGILASTNSIKKNETLINHLKAVKGLKGIDMGCAVDFGAFTVEHDGEEDLKNMDFPGRIKDYYESRTITEIDISKADVSLVSFFFQLTRYLQQSIGSVAAIDLSEYAKAIKIEIDEAL</sequence>